<dbReference type="CDD" id="cd05246">
    <property type="entry name" value="dTDP_GD_SDR_e"/>
    <property type="match status" value="1"/>
</dbReference>
<evidence type="ECO:0000259" key="9">
    <source>
        <dbReference type="Pfam" id="PF16363"/>
    </source>
</evidence>
<accession>A0A9E8RVP9</accession>
<comment type="cofactor">
    <cofactor evidence="2 8">
        <name>NAD(+)</name>
        <dbReference type="ChEBI" id="CHEBI:57540"/>
    </cofactor>
</comment>
<dbReference type="FunFam" id="3.40.50.720:FF:000304">
    <property type="entry name" value="UDP-glucose 4,6-dehydratase"/>
    <property type="match status" value="1"/>
</dbReference>
<dbReference type="SUPFAM" id="SSF51735">
    <property type="entry name" value="NAD(P)-binding Rossmann-fold domains"/>
    <property type="match status" value="1"/>
</dbReference>
<evidence type="ECO:0000313" key="11">
    <source>
        <dbReference type="Proteomes" id="UP001164718"/>
    </source>
</evidence>
<evidence type="ECO:0000256" key="3">
    <source>
        <dbReference type="ARBA" id="ARBA00008178"/>
    </source>
</evidence>
<evidence type="ECO:0000256" key="1">
    <source>
        <dbReference type="ARBA" id="ARBA00001539"/>
    </source>
</evidence>
<keyword evidence="6" id="KW-0520">NAD</keyword>
<name>A0A9E8RVP9_9BACI</name>
<feature type="domain" description="NAD(P)-binding" evidence="9">
    <location>
        <begin position="7"/>
        <end position="310"/>
    </location>
</feature>
<dbReference type="NCBIfam" id="TIGR01181">
    <property type="entry name" value="dTDP_gluc_dehyt"/>
    <property type="match status" value="1"/>
</dbReference>
<dbReference type="Gene3D" id="3.90.25.10">
    <property type="entry name" value="UDP-galactose 4-epimerase, domain 1"/>
    <property type="match status" value="1"/>
</dbReference>
<dbReference type="InterPro" id="IPR036291">
    <property type="entry name" value="NAD(P)-bd_dom_sf"/>
</dbReference>
<dbReference type="RefSeq" id="WP_275417504.1">
    <property type="nucleotide sequence ID" value="NZ_CP106878.1"/>
</dbReference>
<sequence length="332" mass="38342">MKQRKILVTGGAGFIGGNFIHEWVDTYPHDQIFNLDALTYAGELNKHEYLKNNRNYSFIHMDITKAEAISELFQKKQFDYVIHFAAETHVDRSIIASQSFLKTNVFGTQSLLEASRAIRVKKFVHISTDEVYGDLDVHSTDFFTEQSPIQPNNPYSASKASSDLIVRAYHQTYGLPVNIVRLSNNFGPFQFPEKLIPLTIIRLLNDEKVPVYGDGKNVRDWLYVSDTVKAIDLVFHKGIPGEIYNVSANNGKRNIDVVRTILRELGKTERSVEYVKDRPRHDRKYAMDASKIRGLGWKPETSFEQGMKQTIEWYRKNTSWWQQLLKEEFGIL</sequence>
<dbReference type="EC" id="4.2.1.46" evidence="4 8"/>
<evidence type="ECO:0000256" key="4">
    <source>
        <dbReference type="ARBA" id="ARBA00011990"/>
    </source>
</evidence>
<proteinExistence type="inferred from homology"/>
<evidence type="ECO:0000256" key="8">
    <source>
        <dbReference type="RuleBase" id="RU004473"/>
    </source>
</evidence>
<dbReference type="InterPro" id="IPR016040">
    <property type="entry name" value="NAD(P)-bd_dom"/>
</dbReference>
<dbReference type="PANTHER" id="PTHR43000">
    <property type="entry name" value="DTDP-D-GLUCOSE 4,6-DEHYDRATASE-RELATED"/>
    <property type="match status" value="1"/>
</dbReference>
<dbReference type="Gene3D" id="3.40.50.720">
    <property type="entry name" value="NAD(P)-binding Rossmann-like Domain"/>
    <property type="match status" value="1"/>
</dbReference>
<evidence type="ECO:0000256" key="2">
    <source>
        <dbReference type="ARBA" id="ARBA00001911"/>
    </source>
</evidence>
<dbReference type="KEGG" id="faf:OE104_14590"/>
<dbReference type="GO" id="GO:0008460">
    <property type="term" value="F:dTDP-glucose 4,6-dehydratase activity"/>
    <property type="evidence" value="ECO:0007669"/>
    <property type="project" value="UniProtKB-EC"/>
</dbReference>
<evidence type="ECO:0000256" key="6">
    <source>
        <dbReference type="ARBA" id="ARBA00023027"/>
    </source>
</evidence>
<keyword evidence="7 8" id="KW-0456">Lyase</keyword>
<evidence type="ECO:0000256" key="7">
    <source>
        <dbReference type="ARBA" id="ARBA00023239"/>
    </source>
</evidence>
<dbReference type="InterPro" id="IPR005888">
    <property type="entry name" value="dTDP_Gluc_deHydtase"/>
</dbReference>
<gene>
    <name evidence="10" type="primary">rfbB</name>
    <name evidence="10" type="ORF">OE104_14590</name>
</gene>
<dbReference type="Proteomes" id="UP001164718">
    <property type="component" value="Chromosome"/>
</dbReference>
<evidence type="ECO:0000256" key="5">
    <source>
        <dbReference type="ARBA" id="ARBA00016977"/>
    </source>
</evidence>
<keyword evidence="11" id="KW-1185">Reference proteome</keyword>
<dbReference type="GO" id="GO:0009225">
    <property type="term" value="P:nucleotide-sugar metabolic process"/>
    <property type="evidence" value="ECO:0007669"/>
    <property type="project" value="InterPro"/>
</dbReference>
<reference evidence="10" key="1">
    <citation type="submission" date="2022-09" db="EMBL/GenBank/DDBJ databases">
        <title>Complete Genomes of Fervidibacillus albus and Fervidibacillus halotolerans isolated from tidal flat sediments.</title>
        <authorList>
            <person name="Kwon K.K."/>
            <person name="Yang S.-H."/>
            <person name="Park M.J."/>
            <person name="Oh H.-M."/>
        </authorList>
    </citation>
    <scope>NUCLEOTIDE SEQUENCE</scope>
    <source>
        <strain evidence="10">MEBiC13591</strain>
    </source>
</reference>
<dbReference type="Pfam" id="PF16363">
    <property type="entry name" value="GDP_Man_Dehyd"/>
    <property type="match status" value="1"/>
</dbReference>
<evidence type="ECO:0000313" key="10">
    <source>
        <dbReference type="EMBL" id="WAA09721.1"/>
    </source>
</evidence>
<comment type="catalytic activity">
    <reaction evidence="1 8">
        <text>dTDP-alpha-D-glucose = dTDP-4-dehydro-6-deoxy-alpha-D-glucose + H2O</text>
        <dbReference type="Rhea" id="RHEA:17221"/>
        <dbReference type="ChEBI" id="CHEBI:15377"/>
        <dbReference type="ChEBI" id="CHEBI:57477"/>
        <dbReference type="ChEBI" id="CHEBI:57649"/>
        <dbReference type="EC" id="4.2.1.46"/>
    </reaction>
</comment>
<dbReference type="EMBL" id="CP106878">
    <property type="protein sequence ID" value="WAA09721.1"/>
    <property type="molecule type" value="Genomic_DNA"/>
</dbReference>
<comment type="similarity">
    <text evidence="3 8">Belongs to the NAD(P)-dependent epimerase/dehydratase family. dTDP-glucose dehydratase subfamily.</text>
</comment>
<dbReference type="AlphaFoldDB" id="A0A9E8RVP9"/>
<organism evidence="10 11">
    <name type="scientific">Fervidibacillus albus</name>
    <dbReference type="NCBI Taxonomy" id="2980026"/>
    <lineage>
        <taxon>Bacteria</taxon>
        <taxon>Bacillati</taxon>
        <taxon>Bacillota</taxon>
        <taxon>Bacilli</taxon>
        <taxon>Bacillales</taxon>
        <taxon>Bacillaceae</taxon>
        <taxon>Fervidibacillus</taxon>
    </lineage>
</organism>
<protein>
    <recommendedName>
        <fullName evidence="5 8">dTDP-glucose 4,6-dehydratase</fullName>
        <ecNumber evidence="4 8">4.2.1.46</ecNumber>
    </recommendedName>
</protein>